<dbReference type="AlphaFoldDB" id="A0A8H5FR55"/>
<keyword evidence="3" id="KW-1185">Reference proteome</keyword>
<proteinExistence type="predicted"/>
<organism evidence="1 3">
    <name type="scientific">Collybiopsis confluens</name>
    <dbReference type="NCBI Taxonomy" id="2823264"/>
    <lineage>
        <taxon>Eukaryota</taxon>
        <taxon>Fungi</taxon>
        <taxon>Dikarya</taxon>
        <taxon>Basidiomycota</taxon>
        <taxon>Agaricomycotina</taxon>
        <taxon>Agaricomycetes</taxon>
        <taxon>Agaricomycetidae</taxon>
        <taxon>Agaricales</taxon>
        <taxon>Marasmiineae</taxon>
        <taxon>Omphalotaceae</taxon>
        <taxon>Collybiopsis</taxon>
    </lineage>
</organism>
<name>A0A8H5FR55_9AGAR</name>
<gene>
    <name evidence="2" type="ORF">D9757_010485</name>
    <name evidence="1" type="ORF">D9757_014183</name>
</gene>
<evidence type="ECO:0000313" key="2">
    <source>
        <dbReference type="EMBL" id="KAF5373517.1"/>
    </source>
</evidence>
<accession>A0A8H5FR55</accession>
<protein>
    <submittedName>
        <fullName evidence="1">Uncharacterized protein</fullName>
    </submittedName>
</protein>
<dbReference type="EMBL" id="JAACJN010000351">
    <property type="protein sequence ID" value="KAF5346555.1"/>
    <property type="molecule type" value="Genomic_DNA"/>
</dbReference>
<evidence type="ECO:0000313" key="1">
    <source>
        <dbReference type="EMBL" id="KAF5346555.1"/>
    </source>
</evidence>
<comment type="caution">
    <text evidence="1">The sequence shown here is derived from an EMBL/GenBank/DDBJ whole genome shotgun (WGS) entry which is preliminary data.</text>
</comment>
<dbReference type="EMBL" id="JAACJN010000105">
    <property type="protein sequence ID" value="KAF5373517.1"/>
    <property type="molecule type" value="Genomic_DNA"/>
</dbReference>
<dbReference type="Proteomes" id="UP000518752">
    <property type="component" value="Unassembled WGS sequence"/>
</dbReference>
<reference evidence="1 3" key="1">
    <citation type="journal article" date="2020" name="ISME J.">
        <title>Uncovering the hidden diversity of litter-decomposition mechanisms in mushroom-forming fungi.</title>
        <authorList>
            <person name="Floudas D."/>
            <person name="Bentzer J."/>
            <person name="Ahren D."/>
            <person name="Johansson T."/>
            <person name="Persson P."/>
            <person name="Tunlid A."/>
        </authorList>
    </citation>
    <scope>NUCLEOTIDE SEQUENCE [LARGE SCALE GENOMIC DNA]</scope>
    <source>
        <strain evidence="1 3">CBS 406.79</strain>
    </source>
</reference>
<sequence length="133" mass="14706">MKERPEPLCQYSRKTWGVFPPTSLTTHVHWWKHAGDAIVVVFGVSMTSTHQSMYLHHFYSQICGVLVVPSTGGVHVATTASGCAIGEWFCDNSKQIGSGYLAPLLSLRQMGDNSNVCPLAHTSVTIPRYLYDH</sequence>
<evidence type="ECO:0000313" key="3">
    <source>
        <dbReference type="Proteomes" id="UP000518752"/>
    </source>
</evidence>